<accession>A0A9E7GKL8</accession>
<protein>
    <submittedName>
        <fullName evidence="1">Uncharacterized protein</fullName>
    </submittedName>
</protein>
<gene>
    <name evidence="1" type="ORF">MUK42_03517</name>
</gene>
<dbReference type="Proteomes" id="UP001055439">
    <property type="component" value="Chromosome 7"/>
</dbReference>
<keyword evidence="2" id="KW-1185">Reference proteome</keyword>
<reference evidence="1" key="1">
    <citation type="submission" date="2022-05" db="EMBL/GenBank/DDBJ databases">
        <title>The Musa troglodytarum L. genome provides insights into the mechanism of non-climacteric behaviour and enrichment of carotenoids.</title>
        <authorList>
            <person name="Wang J."/>
        </authorList>
    </citation>
    <scope>NUCLEOTIDE SEQUENCE</scope>
    <source>
        <tissue evidence="1">Leaf</tissue>
    </source>
</reference>
<sequence length="203" mass="22491">MDPKVNTTSYMHDILACLRLHASEDSYGSEIPIDHQYRDRDPSSLSFKRLHALKGGDWWPSAVEMLRAQKVFVKLTTSEPWHAADPNRDASSSSNELKSIRPCPAVIRIVSGMRMRYDAISSKQSLMRAPTTGIGLLRTSGGALLIPSCTHVAVVVGDSSHPTRSSSDRPLPFFFHRSARLRAATNTTPRRRLCGLSFRSGLT</sequence>
<dbReference type="AlphaFoldDB" id="A0A9E7GKL8"/>
<evidence type="ECO:0000313" key="1">
    <source>
        <dbReference type="EMBL" id="URE16540.1"/>
    </source>
</evidence>
<proteinExistence type="predicted"/>
<organism evidence="1 2">
    <name type="scientific">Musa troglodytarum</name>
    <name type="common">fe'i banana</name>
    <dbReference type="NCBI Taxonomy" id="320322"/>
    <lineage>
        <taxon>Eukaryota</taxon>
        <taxon>Viridiplantae</taxon>
        <taxon>Streptophyta</taxon>
        <taxon>Embryophyta</taxon>
        <taxon>Tracheophyta</taxon>
        <taxon>Spermatophyta</taxon>
        <taxon>Magnoliopsida</taxon>
        <taxon>Liliopsida</taxon>
        <taxon>Zingiberales</taxon>
        <taxon>Musaceae</taxon>
        <taxon>Musa</taxon>
    </lineage>
</organism>
<evidence type="ECO:0000313" key="2">
    <source>
        <dbReference type="Proteomes" id="UP001055439"/>
    </source>
</evidence>
<dbReference type="EMBL" id="CP097509">
    <property type="protein sequence ID" value="URE16540.1"/>
    <property type="molecule type" value="Genomic_DNA"/>
</dbReference>
<name>A0A9E7GKL8_9LILI</name>